<feature type="transmembrane region" description="Helical" evidence="6">
    <location>
        <begin position="350"/>
        <end position="372"/>
    </location>
</feature>
<dbReference type="AlphaFoldDB" id="A0A1W1WD41"/>
<feature type="domain" description="Major facilitator superfamily (MFS) profile" evidence="7">
    <location>
        <begin position="1"/>
        <end position="404"/>
    </location>
</feature>
<dbReference type="RefSeq" id="WP_139793487.1">
    <property type="nucleotide sequence ID" value="NZ_FWWY01000001.1"/>
</dbReference>
<gene>
    <name evidence="8" type="ORF">SAMN00768000_1376</name>
</gene>
<dbReference type="PANTHER" id="PTHR23527">
    <property type="entry name" value="BLL3282 PROTEIN"/>
    <property type="match status" value="1"/>
</dbReference>
<feature type="transmembrane region" description="Helical" evidence="6">
    <location>
        <begin position="378"/>
        <end position="396"/>
    </location>
</feature>
<keyword evidence="9" id="KW-1185">Reference proteome</keyword>
<feature type="transmembrane region" description="Helical" evidence="6">
    <location>
        <begin position="256"/>
        <end position="275"/>
    </location>
</feature>
<organism evidence="8 9">
    <name type="scientific">Sulfobacillus thermosulfidooxidans (strain DSM 9293 / VKM B-1269 / AT-1)</name>
    <dbReference type="NCBI Taxonomy" id="929705"/>
    <lineage>
        <taxon>Bacteria</taxon>
        <taxon>Bacillati</taxon>
        <taxon>Bacillota</taxon>
        <taxon>Clostridia</taxon>
        <taxon>Eubacteriales</taxon>
        <taxon>Clostridiales Family XVII. Incertae Sedis</taxon>
        <taxon>Sulfobacillus</taxon>
    </lineage>
</organism>
<dbReference type="Pfam" id="PF07690">
    <property type="entry name" value="MFS_1"/>
    <property type="match status" value="1"/>
</dbReference>
<dbReference type="InterPro" id="IPR011701">
    <property type="entry name" value="MFS"/>
</dbReference>
<dbReference type="InterPro" id="IPR020846">
    <property type="entry name" value="MFS_dom"/>
</dbReference>
<evidence type="ECO:0000313" key="8">
    <source>
        <dbReference type="EMBL" id="SMC03960.1"/>
    </source>
</evidence>
<dbReference type="STRING" id="28034.BFX07_14510"/>
<dbReference type="PROSITE" id="PS50850">
    <property type="entry name" value="MFS"/>
    <property type="match status" value="1"/>
</dbReference>
<sequence length="405" mass="43896">MCYRRGEGLIRIKYRNVLILAFVDQVAITMSQQGLSILSVDFKNYAHLGVAQMGILFSTVALGAIIGMIPAGIILDRFGPKLVAWLSGAAIFIVMGVLALWLPTHFIPLMVLLGFVGFFLPALSLTGAAAVTTVFDGSRHEGMAIGFRQAATPLGGIIAASLFPLLVKTWTLKTVLLLIAVNVGGWTMLFGTILHQAPLKTHPSPASSFRIQYLWHQIKKLKMPLWVSFLLSPGQYALLTYAILDLHDRWHIHLTYAGPVIALALLGGFIARIWMGHLSDRGVPVPKLIRLTAGTGAVSLGLWAFIPRSTPLVALLFLFLALGAGLDGWNALLTAWIANVTSDDERGIGLGLIGLTGFIGIVLFLPVFGFLIRFTHSYRPAWGLLAVIYVAGIIVSRPSSPYKTH</sequence>
<feature type="transmembrane region" description="Helical" evidence="6">
    <location>
        <begin position="287"/>
        <end position="306"/>
    </location>
</feature>
<dbReference type="Proteomes" id="UP000192660">
    <property type="component" value="Unassembled WGS sequence"/>
</dbReference>
<feature type="transmembrane region" description="Helical" evidence="6">
    <location>
        <begin position="172"/>
        <end position="194"/>
    </location>
</feature>
<dbReference type="EMBL" id="FWWY01000001">
    <property type="protein sequence ID" value="SMC03960.1"/>
    <property type="molecule type" value="Genomic_DNA"/>
</dbReference>
<keyword evidence="2" id="KW-0813">Transport</keyword>
<name>A0A1W1WD41_SULTA</name>
<evidence type="ECO:0000256" key="1">
    <source>
        <dbReference type="ARBA" id="ARBA00004651"/>
    </source>
</evidence>
<feature type="transmembrane region" description="Helical" evidence="6">
    <location>
        <begin position="225"/>
        <end position="244"/>
    </location>
</feature>
<keyword evidence="3 6" id="KW-0812">Transmembrane</keyword>
<feature type="transmembrane region" description="Helical" evidence="6">
    <location>
        <begin position="147"/>
        <end position="166"/>
    </location>
</feature>
<evidence type="ECO:0000256" key="3">
    <source>
        <dbReference type="ARBA" id="ARBA00022692"/>
    </source>
</evidence>
<dbReference type="Gene3D" id="1.20.1250.20">
    <property type="entry name" value="MFS general substrate transporter like domains"/>
    <property type="match status" value="2"/>
</dbReference>
<dbReference type="OrthoDB" id="9794076at2"/>
<feature type="transmembrane region" description="Helical" evidence="6">
    <location>
        <begin position="312"/>
        <end position="338"/>
    </location>
</feature>
<reference evidence="9" key="1">
    <citation type="submission" date="2017-04" db="EMBL/GenBank/DDBJ databases">
        <authorList>
            <person name="Varghese N."/>
            <person name="Submissions S."/>
        </authorList>
    </citation>
    <scope>NUCLEOTIDE SEQUENCE [LARGE SCALE GENOMIC DNA]</scope>
    <source>
        <strain evidence="9">DSM 9293</strain>
    </source>
</reference>
<evidence type="ECO:0000256" key="4">
    <source>
        <dbReference type="ARBA" id="ARBA00022989"/>
    </source>
</evidence>
<evidence type="ECO:0000256" key="5">
    <source>
        <dbReference type="ARBA" id="ARBA00023136"/>
    </source>
</evidence>
<dbReference type="InterPro" id="IPR052952">
    <property type="entry name" value="MFS-Transporter"/>
</dbReference>
<protein>
    <submittedName>
        <fullName evidence="8">Predicted arabinose efflux permease, MFS family</fullName>
    </submittedName>
</protein>
<accession>A0A1W1WD41</accession>
<dbReference type="SUPFAM" id="SSF103473">
    <property type="entry name" value="MFS general substrate transporter"/>
    <property type="match status" value="1"/>
</dbReference>
<feature type="transmembrane region" description="Helical" evidence="6">
    <location>
        <begin position="12"/>
        <end position="30"/>
    </location>
</feature>
<proteinExistence type="predicted"/>
<dbReference type="GO" id="GO:0005886">
    <property type="term" value="C:plasma membrane"/>
    <property type="evidence" value="ECO:0007669"/>
    <property type="project" value="UniProtKB-SubCell"/>
</dbReference>
<feature type="transmembrane region" description="Helical" evidence="6">
    <location>
        <begin position="109"/>
        <end position="135"/>
    </location>
</feature>
<dbReference type="PANTHER" id="PTHR23527:SF1">
    <property type="entry name" value="BLL3282 PROTEIN"/>
    <property type="match status" value="1"/>
</dbReference>
<comment type="subcellular location">
    <subcellularLocation>
        <location evidence="1">Cell membrane</location>
        <topology evidence="1">Multi-pass membrane protein</topology>
    </subcellularLocation>
</comment>
<dbReference type="GO" id="GO:0022857">
    <property type="term" value="F:transmembrane transporter activity"/>
    <property type="evidence" value="ECO:0007669"/>
    <property type="project" value="InterPro"/>
</dbReference>
<keyword evidence="5 6" id="KW-0472">Membrane</keyword>
<feature type="transmembrane region" description="Helical" evidence="6">
    <location>
        <begin position="50"/>
        <end position="75"/>
    </location>
</feature>
<feature type="transmembrane region" description="Helical" evidence="6">
    <location>
        <begin position="82"/>
        <end position="103"/>
    </location>
</feature>
<keyword evidence="4 6" id="KW-1133">Transmembrane helix</keyword>
<evidence type="ECO:0000256" key="6">
    <source>
        <dbReference type="SAM" id="Phobius"/>
    </source>
</evidence>
<dbReference type="InterPro" id="IPR036259">
    <property type="entry name" value="MFS_trans_sf"/>
</dbReference>
<evidence type="ECO:0000256" key="2">
    <source>
        <dbReference type="ARBA" id="ARBA00022448"/>
    </source>
</evidence>
<evidence type="ECO:0000313" key="9">
    <source>
        <dbReference type="Proteomes" id="UP000192660"/>
    </source>
</evidence>
<evidence type="ECO:0000259" key="7">
    <source>
        <dbReference type="PROSITE" id="PS50850"/>
    </source>
</evidence>